<gene>
    <name evidence="1" type="ORF">CBG49_14615</name>
</gene>
<evidence type="ECO:0000313" key="1">
    <source>
        <dbReference type="EMBL" id="ASF44227.1"/>
    </source>
</evidence>
<dbReference type="AlphaFoldDB" id="A0A1Z4BSE7"/>
<organism evidence="1 2">
    <name type="scientific">Capnocytophaga endodontalis</name>
    <dbReference type="NCBI Taxonomy" id="2708117"/>
    <lineage>
        <taxon>Bacteria</taxon>
        <taxon>Pseudomonadati</taxon>
        <taxon>Bacteroidota</taxon>
        <taxon>Flavobacteriia</taxon>
        <taxon>Flavobacteriales</taxon>
        <taxon>Flavobacteriaceae</taxon>
        <taxon>Capnocytophaga</taxon>
    </lineage>
</organism>
<reference evidence="2" key="1">
    <citation type="submission" date="2017-06" db="EMBL/GenBank/DDBJ databases">
        <title>Complete genome sequence of Capnocytophaga sp. KCOM 1579 (=ChDC OS43) isolated from a human refractory periapical abscess lesion.</title>
        <authorList>
            <person name="Kook J.-K."/>
            <person name="Park S.-N."/>
            <person name="Lim Y.K."/>
            <person name="Roh H."/>
        </authorList>
    </citation>
    <scope>NUCLEOTIDE SEQUENCE [LARGE SCALE GENOMIC DNA]</scope>
    <source>
        <strain evidence="2">ChDC OS43</strain>
    </source>
</reference>
<dbReference type="KEGG" id="capn:CBG49_14615"/>
<dbReference type="EMBL" id="CP022022">
    <property type="protein sequence ID" value="ASF44227.1"/>
    <property type="molecule type" value="Genomic_DNA"/>
</dbReference>
<evidence type="ECO:0000313" key="2">
    <source>
        <dbReference type="Proteomes" id="UP000197007"/>
    </source>
</evidence>
<dbReference type="Proteomes" id="UP000197007">
    <property type="component" value="Chromosome"/>
</dbReference>
<name>A0A1Z4BSE7_9FLAO</name>
<proteinExistence type="predicted"/>
<keyword evidence="2" id="KW-1185">Reference proteome</keyword>
<protein>
    <submittedName>
        <fullName evidence="1">Uncharacterized protein</fullName>
    </submittedName>
</protein>
<sequence>MLFIIGCNTSKKIQIVELSNNVIEVNFIKYSDKKVSLYLNKKIKLRNPYFSSAKVKLNYFVQGEQIDDIYAYALDYDRYGNLSFIGSDKGEVWGEIKISPLGEREIIYERYIPIEPFEFVGIYKSLEQYIPLAKHPIRKSDLTGKTYEDTIVLVYKELLSEFKRKNPELVETLTKGDTIELEILSPEKEKYRYNAEW</sequence>
<accession>A0A1Z4BSE7</accession>